<keyword evidence="3" id="KW-1185">Reference proteome</keyword>
<dbReference type="Proteomes" id="UP000749559">
    <property type="component" value="Unassembled WGS sequence"/>
</dbReference>
<evidence type="ECO:0000313" key="3">
    <source>
        <dbReference type="Proteomes" id="UP000749559"/>
    </source>
</evidence>
<dbReference type="SUPFAM" id="SSF143503">
    <property type="entry name" value="PUG domain-like"/>
    <property type="match status" value="1"/>
</dbReference>
<dbReference type="PANTHER" id="PTHR23153:SF38">
    <property type="entry name" value="UBX DOMAIN-CONTAINING PROTEIN 6"/>
    <property type="match status" value="1"/>
</dbReference>
<organism evidence="2 3">
    <name type="scientific">Owenia fusiformis</name>
    <name type="common">Polychaete worm</name>
    <dbReference type="NCBI Taxonomy" id="6347"/>
    <lineage>
        <taxon>Eukaryota</taxon>
        <taxon>Metazoa</taxon>
        <taxon>Spiralia</taxon>
        <taxon>Lophotrochozoa</taxon>
        <taxon>Annelida</taxon>
        <taxon>Polychaeta</taxon>
        <taxon>Sedentaria</taxon>
        <taxon>Canalipalpata</taxon>
        <taxon>Sabellida</taxon>
        <taxon>Oweniida</taxon>
        <taxon>Oweniidae</taxon>
        <taxon>Owenia</taxon>
    </lineage>
</organism>
<name>A0A8J1TG93_OWEFU</name>
<dbReference type="CDD" id="cd09212">
    <property type="entry name" value="PUB"/>
    <property type="match status" value="1"/>
</dbReference>
<dbReference type="EMBL" id="CAIIXF020000002">
    <property type="protein sequence ID" value="CAH1776479.1"/>
    <property type="molecule type" value="Genomic_DNA"/>
</dbReference>
<dbReference type="InterPro" id="IPR036339">
    <property type="entry name" value="PUB-like_dom_sf"/>
</dbReference>
<dbReference type="GO" id="GO:0005737">
    <property type="term" value="C:cytoplasm"/>
    <property type="evidence" value="ECO:0007669"/>
    <property type="project" value="TreeGrafter"/>
</dbReference>
<sequence length="217" mass="24061">FSASKMAASMENGSSENTDTFDVCILLLKEECDETSSNACLQTLLKIFQNVVSHPTEEKYKVIRTENKAFASKVWCYSGAQQFLLATGWTEVDDTVVLTGDSSSLTTAIKVLQAHLSTEAQNATPQKQSQSPQKQAINHVMNQDSKKAKVLDEGRKKQLEAYKRQMEEKKRIREQIEADRRETKTRESKSSKAQTVASGKGMTKFSDIGIDVNKGGG</sequence>
<accession>A0A8J1TG93</accession>
<feature type="region of interest" description="Disordered" evidence="1">
    <location>
        <begin position="165"/>
        <end position="217"/>
    </location>
</feature>
<feature type="compositionally biased region" description="Basic and acidic residues" evidence="1">
    <location>
        <begin position="165"/>
        <end position="190"/>
    </location>
</feature>
<dbReference type="OrthoDB" id="49605at2759"/>
<dbReference type="Gene3D" id="1.20.58.2190">
    <property type="match status" value="1"/>
</dbReference>
<dbReference type="SMART" id="SM00580">
    <property type="entry name" value="PUG"/>
    <property type="match status" value="1"/>
</dbReference>
<dbReference type="Pfam" id="PF09409">
    <property type="entry name" value="PUB"/>
    <property type="match status" value="1"/>
</dbReference>
<protein>
    <submittedName>
        <fullName evidence="2">Uncharacterized protein</fullName>
    </submittedName>
</protein>
<dbReference type="InterPro" id="IPR018997">
    <property type="entry name" value="PUB_domain"/>
</dbReference>
<evidence type="ECO:0000313" key="2">
    <source>
        <dbReference type="EMBL" id="CAH1776479.1"/>
    </source>
</evidence>
<evidence type="ECO:0000256" key="1">
    <source>
        <dbReference type="SAM" id="MobiDB-lite"/>
    </source>
</evidence>
<comment type="caution">
    <text evidence="2">The sequence shown here is derived from an EMBL/GenBank/DDBJ whole genome shotgun (WGS) entry which is preliminary data.</text>
</comment>
<gene>
    <name evidence="2" type="ORF">OFUS_LOCUS3652</name>
</gene>
<reference evidence="2" key="1">
    <citation type="submission" date="2022-03" db="EMBL/GenBank/DDBJ databases">
        <authorList>
            <person name="Martin C."/>
        </authorList>
    </citation>
    <scope>NUCLEOTIDE SEQUENCE</scope>
</reference>
<proteinExistence type="predicted"/>
<dbReference type="PANTHER" id="PTHR23153">
    <property type="entry name" value="UBX-RELATED"/>
    <property type="match status" value="1"/>
</dbReference>
<feature type="non-terminal residue" evidence="2">
    <location>
        <position position="217"/>
    </location>
</feature>
<dbReference type="AlphaFoldDB" id="A0A8J1TG93"/>